<sequence>MGTENIESCSQRDSAERKGYVRAHRSFNRIWKERDSAEPDLLGKILDRDNLNRAYKRVKANKGAPGVDGMTIEAALPWLKEHNQKLTERIRRGKYTPTPVRRVEIPKPDGGKRKL</sequence>
<dbReference type="Proteomes" id="UP001076974">
    <property type="component" value="Unassembled WGS sequence"/>
</dbReference>
<organism evidence="2 3">
    <name type="scientific">Mediterraneibacter gnavus</name>
    <name type="common">Ruminococcus gnavus</name>
    <dbReference type="NCBI Taxonomy" id="33038"/>
    <lineage>
        <taxon>Bacteria</taxon>
        <taxon>Bacillati</taxon>
        <taxon>Bacillota</taxon>
        <taxon>Clostridia</taxon>
        <taxon>Lachnospirales</taxon>
        <taxon>Lachnospiraceae</taxon>
        <taxon>Mediterraneibacter</taxon>
    </lineage>
</organism>
<protein>
    <submittedName>
        <fullName evidence="2">Group II intron reverse transcriptase/maturase</fullName>
    </submittedName>
</protein>
<keyword evidence="2" id="KW-0695">RNA-directed DNA polymerase</keyword>
<keyword evidence="2" id="KW-0808">Transferase</keyword>
<feature type="non-terminal residue" evidence="2">
    <location>
        <position position="115"/>
    </location>
</feature>
<feature type="compositionally biased region" description="Basic and acidic residues" evidence="1">
    <location>
        <begin position="101"/>
        <end position="115"/>
    </location>
</feature>
<reference evidence="2" key="1">
    <citation type="submission" date="2022-11" db="EMBL/GenBank/DDBJ databases">
        <title>Temperate bacteriophages infecting mucin-degrading bacterium Ruminococcus gnavus from the human gut.</title>
        <authorList>
            <person name="Buttimer C."/>
        </authorList>
    </citation>
    <scope>NUCLEOTIDE SEQUENCE</scope>
    <source>
        <strain evidence="2">CCUG 52279</strain>
    </source>
</reference>
<proteinExistence type="predicted"/>
<feature type="region of interest" description="Disordered" evidence="1">
    <location>
        <begin position="91"/>
        <end position="115"/>
    </location>
</feature>
<keyword evidence="2" id="KW-0548">Nucleotidyltransferase</keyword>
<evidence type="ECO:0000313" key="2">
    <source>
        <dbReference type="EMBL" id="MCZ0691064.1"/>
    </source>
</evidence>
<dbReference type="EMBL" id="JAPRBD010000057">
    <property type="protein sequence ID" value="MCZ0691064.1"/>
    <property type="molecule type" value="Genomic_DNA"/>
</dbReference>
<dbReference type="InterPro" id="IPR043502">
    <property type="entry name" value="DNA/RNA_pol_sf"/>
</dbReference>
<comment type="caution">
    <text evidence="2">The sequence shown here is derived from an EMBL/GenBank/DDBJ whole genome shotgun (WGS) entry which is preliminary data.</text>
</comment>
<gene>
    <name evidence="2" type="ORF">OZZ16_14435</name>
</gene>
<evidence type="ECO:0000256" key="1">
    <source>
        <dbReference type="SAM" id="MobiDB-lite"/>
    </source>
</evidence>
<accession>A0AAJ1GF63</accession>
<dbReference type="SUPFAM" id="SSF56672">
    <property type="entry name" value="DNA/RNA polymerases"/>
    <property type="match status" value="1"/>
</dbReference>
<dbReference type="AlphaFoldDB" id="A0AAJ1GF63"/>
<dbReference type="GO" id="GO:0003964">
    <property type="term" value="F:RNA-directed DNA polymerase activity"/>
    <property type="evidence" value="ECO:0007669"/>
    <property type="project" value="UniProtKB-KW"/>
</dbReference>
<evidence type="ECO:0000313" key="3">
    <source>
        <dbReference type="Proteomes" id="UP001076974"/>
    </source>
</evidence>
<name>A0AAJ1GF63_MEDGN</name>